<name>A0A9W8S5E1_9HYPO</name>
<dbReference type="SUPFAM" id="SSF48452">
    <property type="entry name" value="TPR-like"/>
    <property type="match status" value="1"/>
</dbReference>
<feature type="domain" description="DUF7779" evidence="3">
    <location>
        <begin position="604"/>
        <end position="677"/>
    </location>
</feature>
<dbReference type="SUPFAM" id="SSF53167">
    <property type="entry name" value="Purine and uridine phosphorylases"/>
    <property type="match status" value="1"/>
</dbReference>
<evidence type="ECO:0008006" key="6">
    <source>
        <dbReference type="Google" id="ProtNLM"/>
    </source>
</evidence>
<dbReference type="InterPro" id="IPR035994">
    <property type="entry name" value="Nucleoside_phosphorylase_sf"/>
</dbReference>
<evidence type="ECO:0000259" key="2">
    <source>
        <dbReference type="Pfam" id="PF01048"/>
    </source>
</evidence>
<dbReference type="InterPro" id="IPR000845">
    <property type="entry name" value="Nucleoside_phosphorylase_d"/>
</dbReference>
<dbReference type="GO" id="GO:0009116">
    <property type="term" value="P:nucleoside metabolic process"/>
    <property type="evidence" value="ECO:0007669"/>
    <property type="project" value="InterPro"/>
</dbReference>
<dbReference type="SUPFAM" id="SSF52540">
    <property type="entry name" value="P-loop containing nucleoside triphosphate hydrolases"/>
    <property type="match status" value="1"/>
</dbReference>
<feature type="domain" description="NB-ARC" evidence="1">
    <location>
        <begin position="347"/>
        <end position="513"/>
    </location>
</feature>
<reference evidence="4" key="1">
    <citation type="submission" date="2022-09" db="EMBL/GenBank/DDBJ databases">
        <title>Fusarium specimens isolated from Avocado Roots.</title>
        <authorList>
            <person name="Stajich J."/>
            <person name="Roper C."/>
            <person name="Heimlech-Rivalta G."/>
        </authorList>
    </citation>
    <scope>NUCLEOTIDE SEQUENCE</scope>
    <source>
        <strain evidence="4">CF00136</strain>
    </source>
</reference>
<dbReference type="Gene3D" id="3.40.50.1580">
    <property type="entry name" value="Nucleoside phosphorylase domain"/>
    <property type="match status" value="1"/>
</dbReference>
<evidence type="ECO:0000313" key="5">
    <source>
        <dbReference type="Proteomes" id="UP001152049"/>
    </source>
</evidence>
<dbReference type="OrthoDB" id="1658288at2759"/>
<dbReference type="Gene3D" id="1.25.40.10">
    <property type="entry name" value="Tetratricopeptide repeat domain"/>
    <property type="match status" value="1"/>
</dbReference>
<evidence type="ECO:0000259" key="3">
    <source>
        <dbReference type="Pfam" id="PF25000"/>
    </source>
</evidence>
<dbReference type="Gene3D" id="3.40.50.300">
    <property type="entry name" value="P-loop containing nucleotide triphosphate hydrolases"/>
    <property type="match status" value="1"/>
</dbReference>
<dbReference type="InterPro" id="IPR053137">
    <property type="entry name" value="NLR-like"/>
</dbReference>
<dbReference type="InterPro" id="IPR056681">
    <property type="entry name" value="DUF7779"/>
</dbReference>
<feature type="domain" description="Nucleoside phosphorylase" evidence="2">
    <location>
        <begin position="45"/>
        <end position="268"/>
    </location>
</feature>
<evidence type="ECO:0000259" key="1">
    <source>
        <dbReference type="Pfam" id="PF00931"/>
    </source>
</evidence>
<comment type="caution">
    <text evidence="4">The sequence shown here is derived from an EMBL/GenBank/DDBJ whole genome shotgun (WGS) entry which is preliminary data.</text>
</comment>
<dbReference type="AlphaFoldDB" id="A0A9W8S5E1"/>
<dbReference type="Pfam" id="PF01048">
    <property type="entry name" value="PNP_UDP_1"/>
    <property type="match status" value="1"/>
</dbReference>
<accession>A0A9W8S5E1</accession>
<protein>
    <recommendedName>
        <fullName evidence="6">Nucleoside phosphorylase domain-containing protein</fullName>
    </recommendedName>
</protein>
<evidence type="ECO:0000313" key="4">
    <source>
        <dbReference type="EMBL" id="KAJ4264362.1"/>
    </source>
</evidence>
<dbReference type="InterPro" id="IPR002182">
    <property type="entry name" value="NB-ARC"/>
</dbReference>
<dbReference type="InterPro" id="IPR011990">
    <property type="entry name" value="TPR-like_helical_dom_sf"/>
</dbReference>
<dbReference type="InterPro" id="IPR027417">
    <property type="entry name" value="P-loop_NTPase"/>
</dbReference>
<dbReference type="Pfam" id="PF13424">
    <property type="entry name" value="TPR_12"/>
    <property type="match status" value="1"/>
</dbReference>
<organism evidence="4 5">
    <name type="scientific">Fusarium torreyae</name>
    <dbReference type="NCBI Taxonomy" id="1237075"/>
    <lineage>
        <taxon>Eukaryota</taxon>
        <taxon>Fungi</taxon>
        <taxon>Dikarya</taxon>
        <taxon>Ascomycota</taxon>
        <taxon>Pezizomycotina</taxon>
        <taxon>Sordariomycetes</taxon>
        <taxon>Hypocreomycetidae</taxon>
        <taxon>Hypocreales</taxon>
        <taxon>Nectriaceae</taxon>
        <taxon>Fusarium</taxon>
    </lineage>
</organism>
<dbReference type="Pfam" id="PF00931">
    <property type="entry name" value="NB-ARC"/>
    <property type="match status" value="1"/>
</dbReference>
<gene>
    <name evidence="4" type="ORF">NW762_005560</name>
</gene>
<proteinExistence type="predicted"/>
<dbReference type="Pfam" id="PF25000">
    <property type="entry name" value="DUF7779"/>
    <property type="match status" value="1"/>
</dbReference>
<dbReference type="GO" id="GO:0043531">
    <property type="term" value="F:ADP binding"/>
    <property type="evidence" value="ECO:0007669"/>
    <property type="project" value="InterPro"/>
</dbReference>
<dbReference type="PANTHER" id="PTHR46082:SF6">
    <property type="entry name" value="AAA+ ATPASE DOMAIN-CONTAINING PROTEIN-RELATED"/>
    <property type="match status" value="1"/>
</dbReference>
<dbReference type="Proteomes" id="UP001152049">
    <property type="component" value="Unassembled WGS sequence"/>
</dbReference>
<keyword evidence="5" id="KW-1185">Reference proteome</keyword>
<dbReference type="EMBL" id="JAOQAZ010000008">
    <property type="protein sequence ID" value="KAJ4264362.1"/>
    <property type="molecule type" value="Genomic_DNA"/>
</dbReference>
<dbReference type="PANTHER" id="PTHR46082">
    <property type="entry name" value="ATP/GTP-BINDING PROTEIN-RELATED"/>
    <property type="match status" value="1"/>
</dbReference>
<sequence>MPDHDNIRLSLPASRADFQLALICTFAFGADAIEALFDDHWDCETYGKAPGDPNTYSTGRIGDHDVVLAYMPGVDKANAAAIASNCCSSFPNIKLAIIVGICGVIPFHPDTYDEIILGDVVVSQGIVQYYLGRDFPDQFEYEHMLKESIGRPNAEMRTLLSKLRSSKALEADMKDFLDVLQDQPTLAAQYPGPQNDRVFEASYRHTDDNRTCERCGCNGKLVPRKRLEQEEPQPKVHFGRIVFGDKVIKSGEERDDMARKLGAIAFEAGGVGWLDNFPCVVIKGAYDYADGHHPKIAQRYAAATAASCTKALLLRWTVSVNTDTAREWVPHFLVPFPQNESFVGRQAILESLRQQLHPKNLQAVAALFGSSGMGKTQVALSYAYRAHAEYPRMSVFWAYASNANQIRQSYSSIAHACQIPGHNDPNTDILVLVKQWLQVEHQKPWLMIVDNADDIGLFCNDDKISKYLPFCKQGMLLVTTISQEVAIRVTKGQSFFEVDRFTDDEARSLLTAKCKGPLFQPSNLTSLASLLEYVPLALVQAATFIHGNRMPFSLYLALFLEHKRRGLIRLLDEDFETDGKSSQSFQIVAETWLLSFLQVKDTLAGELLCLMCVLDCQSIHESFLDNYLECKHRTTWPLQRIRAVDVLKNFSLVSVAQDNSLTVHRRVQLATRRWLIQENKMASYTRAALATIWNLYYSQPNLPTWCSRSMFLSHTVSVLQLQSTMAKVNYGELKAGFLSRMTTRHLMDLGLGEAESSSLQNITVPRAWLENEDETPLTSTKRLNKAYVSRESWQEMSTAYETALTLAKSSVGDEHLETLNLMLKLGVSYLGQSRIKDAQDLFSQVCDTSLVVFGENSSTLLDSLRHHAAACNLQSQLPAAVEFLEKGLVISWKVYGKVSLGTAVFQYELATVKFDSGLHEKAVALMIECIDTLKEAFGPEDPLIARPAQRLEVWEEQLDGGSEISQEARDVLRRYHLLPFGTESAGADLERLRERTRDSRNN</sequence>
<dbReference type="GO" id="GO:0003824">
    <property type="term" value="F:catalytic activity"/>
    <property type="evidence" value="ECO:0007669"/>
    <property type="project" value="InterPro"/>
</dbReference>